<dbReference type="PANTHER" id="PTHR43673">
    <property type="entry name" value="NAD(P)H NITROREDUCTASE YDGI-RELATED"/>
    <property type="match status" value="1"/>
</dbReference>
<evidence type="ECO:0000256" key="1">
    <source>
        <dbReference type="ARBA" id="ARBA00007118"/>
    </source>
</evidence>
<dbReference type="AlphaFoldDB" id="A6TWZ2"/>
<dbReference type="STRING" id="293826.Amet_4639"/>
<dbReference type="HOGENOM" id="CLU_070562_1_0_9"/>
<evidence type="ECO:0000313" key="4">
    <source>
        <dbReference type="EMBL" id="ABR50710.1"/>
    </source>
</evidence>
<proteinExistence type="inferred from homology"/>
<organism evidence="4 5">
    <name type="scientific">Alkaliphilus metalliredigens (strain QYMF)</name>
    <dbReference type="NCBI Taxonomy" id="293826"/>
    <lineage>
        <taxon>Bacteria</taxon>
        <taxon>Bacillati</taxon>
        <taxon>Bacillota</taxon>
        <taxon>Clostridia</taxon>
        <taxon>Peptostreptococcales</taxon>
        <taxon>Natronincolaceae</taxon>
        <taxon>Alkaliphilus</taxon>
    </lineage>
</organism>
<comment type="similarity">
    <text evidence="1">Belongs to the nitroreductase family.</text>
</comment>
<dbReference type="InterPro" id="IPR000415">
    <property type="entry name" value="Nitroreductase-like"/>
</dbReference>
<accession>A6TWZ2</accession>
<dbReference type="GO" id="GO:0016491">
    <property type="term" value="F:oxidoreductase activity"/>
    <property type="evidence" value="ECO:0007669"/>
    <property type="project" value="UniProtKB-KW"/>
</dbReference>
<dbReference type="Proteomes" id="UP000001572">
    <property type="component" value="Chromosome"/>
</dbReference>
<evidence type="ECO:0000313" key="5">
    <source>
        <dbReference type="Proteomes" id="UP000001572"/>
    </source>
</evidence>
<dbReference type="KEGG" id="amt:Amet_4639"/>
<dbReference type="eggNOG" id="COG0778">
    <property type="taxonomic scope" value="Bacteria"/>
</dbReference>
<sequence length="277" mass="31745">MDFYQLIQRRKSVRVYGKKPVDIERLNDLMDEAEEIKGIISQIDTQFVLIENGWEQEEKLQGKIGYDGNVVRAPHYIVLLCAPKEGYLQNAGYMMEQMVLKTIEYELSTCWLTINHGGHEVKDLLGIQEAGIPVAMIALGYGQEGDVEAGKKEDNDKLSLQDFVYDQRWGRAPWLEEIKMRGLATVFSHIGNAPSFRNRQPWKLIIDGDEIILTVGHKTQEDGYLLIDAGIMMIYMERSFNEEGLMAKWSLYMEALDGIYEAYGIPEYQKIIGTLHI</sequence>
<keyword evidence="5" id="KW-1185">Reference proteome</keyword>
<dbReference type="EMBL" id="CP000724">
    <property type="protein sequence ID" value="ABR50710.1"/>
    <property type="molecule type" value="Genomic_DNA"/>
</dbReference>
<dbReference type="RefSeq" id="WP_012065598.1">
    <property type="nucleotide sequence ID" value="NC_009633.1"/>
</dbReference>
<reference evidence="5" key="1">
    <citation type="journal article" date="2016" name="Genome Announc.">
        <title>Complete genome sequence of Alkaliphilus metalliredigens strain QYMF, an alkaliphilic and metal-reducing bacterium isolated from borax-contaminated leachate ponds.</title>
        <authorList>
            <person name="Hwang C."/>
            <person name="Copeland A."/>
            <person name="Lucas S."/>
            <person name="Lapidus A."/>
            <person name="Barry K."/>
            <person name="Detter J.C."/>
            <person name="Glavina Del Rio T."/>
            <person name="Hammon N."/>
            <person name="Israni S."/>
            <person name="Dalin E."/>
            <person name="Tice H."/>
            <person name="Pitluck S."/>
            <person name="Chertkov O."/>
            <person name="Brettin T."/>
            <person name="Bruce D."/>
            <person name="Han C."/>
            <person name="Schmutz J."/>
            <person name="Larimer F."/>
            <person name="Land M.L."/>
            <person name="Hauser L."/>
            <person name="Kyrpides N."/>
            <person name="Mikhailova N."/>
            <person name="Ye Q."/>
            <person name="Zhou J."/>
            <person name="Richardson P."/>
            <person name="Fields M.W."/>
        </authorList>
    </citation>
    <scope>NUCLEOTIDE SEQUENCE [LARGE SCALE GENOMIC DNA]</scope>
    <source>
        <strain evidence="5">QYMF</strain>
    </source>
</reference>
<dbReference type="InterPro" id="IPR029478">
    <property type="entry name" value="TM1586_NiRdase"/>
</dbReference>
<feature type="domain" description="Putative nitroreductase TM1586" evidence="3">
    <location>
        <begin position="3"/>
        <end position="236"/>
    </location>
</feature>
<dbReference type="PANTHER" id="PTHR43673:SF10">
    <property type="entry name" value="NADH DEHYDROGENASE_NAD(P)H NITROREDUCTASE XCC3605-RELATED"/>
    <property type="match status" value="1"/>
</dbReference>
<gene>
    <name evidence="4" type="ordered locus">Amet_4639</name>
</gene>
<name>A6TWZ2_ALKMQ</name>
<dbReference type="Gene3D" id="3.40.109.10">
    <property type="entry name" value="NADH Oxidase"/>
    <property type="match status" value="1"/>
</dbReference>
<evidence type="ECO:0000259" key="3">
    <source>
        <dbReference type="Pfam" id="PF14512"/>
    </source>
</evidence>
<dbReference type="OrthoDB" id="9814075at2"/>
<evidence type="ECO:0000256" key="2">
    <source>
        <dbReference type="ARBA" id="ARBA00023002"/>
    </source>
</evidence>
<dbReference type="Pfam" id="PF14512">
    <property type="entry name" value="TM1586_NiRdase"/>
    <property type="match status" value="1"/>
</dbReference>
<keyword evidence="2" id="KW-0560">Oxidoreductase</keyword>
<dbReference type="CDD" id="cd02062">
    <property type="entry name" value="Nitro_FMN_reductase"/>
    <property type="match status" value="1"/>
</dbReference>
<dbReference type="SUPFAM" id="SSF55469">
    <property type="entry name" value="FMN-dependent nitroreductase-like"/>
    <property type="match status" value="2"/>
</dbReference>
<protein>
    <submittedName>
        <fullName evidence="4">Nitroreductase</fullName>
    </submittedName>
</protein>